<gene>
    <name evidence="1" type="ORF">PGLA2088_LOCUS22327</name>
</gene>
<reference evidence="1" key="1">
    <citation type="submission" date="2021-02" db="EMBL/GenBank/DDBJ databases">
        <authorList>
            <person name="Dougan E. K."/>
            <person name="Rhodes N."/>
            <person name="Thang M."/>
            <person name="Chan C."/>
        </authorList>
    </citation>
    <scope>NUCLEOTIDE SEQUENCE</scope>
</reference>
<accession>A0A813JKY2</accession>
<proteinExistence type="predicted"/>
<dbReference type="Proteomes" id="UP000626109">
    <property type="component" value="Unassembled WGS sequence"/>
</dbReference>
<organism evidence="1 2">
    <name type="scientific">Polarella glacialis</name>
    <name type="common">Dinoflagellate</name>
    <dbReference type="NCBI Taxonomy" id="89957"/>
    <lineage>
        <taxon>Eukaryota</taxon>
        <taxon>Sar</taxon>
        <taxon>Alveolata</taxon>
        <taxon>Dinophyceae</taxon>
        <taxon>Suessiales</taxon>
        <taxon>Suessiaceae</taxon>
        <taxon>Polarella</taxon>
    </lineage>
</organism>
<dbReference type="AlphaFoldDB" id="A0A813JKY2"/>
<dbReference type="EMBL" id="CAJNNW010025936">
    <property type="protein sequence ID" value="CAE8681220.1"/>
    <property type="molecule type" value="Genomic_DNA"/>
</dbReference>
<evidence type="ECO:0000313" key="2">
    <source>
        <dbReference type="Proteomes" id="UP000626109"/>
    </source>
</evidence>
<evidence type="ECO:0000313" key="1">
    <source>
        <dbReference type="EMBL" id="CAE8681220.1"/>
    </source>
</evidence>
<comment type="caution">
    <text evidence="1">The sequence shown here is derived from an EMBL/GenBank/DDBJ whole genome shotgun (WGS) entry which is preliminary data.</text>
</comment>
<name>A0A813JKY2_POLGL</name>
<sequence length="135" mass="14937">MTTSQIQTLCSLQGPGSELLADFSIGGSLLFNVDKSIHVHCRGPVQGTSGARMLTTDKYVRKVQDYDRLISMTRVGDFYDEASEDDFDETLSPEMRLKALMAYDAEASKDDLDDTLSPEMLQALLTSFDGLMPRS</sequence>
<protein>
    <submittedName>
        <fullName evidence="1">Uncharacterized protein</fullName>
    </submittedName>
</protein>